<evidence type="ECO:0000313" key="1">
    <source>
        <dbReference type="EMBL" id="GEO13095.1"/>
    </source>
</evidence>
<dbReference type="RefSeq" id="WP_114185294.1">
    <property type="nucleotide sequence ID" value="NZ_BJYU01000006.1"/>
</dbReference>
<protein>
    <submittedName>
        <fullName evidence="1">Uncharacterized protein</fullName>
    </submittedName>
</protein>
<organism evidence="1 2">
    <name type="scientific">Microvirga aerophila</name>
    <dbReference type="NCBI Taxonomy" id="670291"/>
    <lineage>
        <taxon>Bacteria</taxon>
        <taxon>Pseudomonadati</taxon>
        <taxon>Pseudomonadota</taxon>
        <taxon>Alphaproteobacteria</taxon>
        <taxon>Hyphomicrobiales</taxon>
        <taxon>Methylobacteriaceae</taxon>
        <taxon>Microvirga</taxon>
    </lineage>
</organism>
<sequence length="253" mass="28247">MADFPSTAVFCPDSELGYERSRTRFTPGDGLAFDEAYRLAHLPLVAPHHPKVIKAREGAPYAVGRRPPVFSLVLPVPGTALIGSEAYQELNAELRSTPFGRKIAWDLLDRRREKVHATICGSLSTGEPPVLDESQRRELAALGPISIELRGLFSGNVNVGRLYLRAYPESRDGQNIFRQIQRIMGRRETDLYVVGIYNLTDDLDAAEATALGDLIERWWSRPILRFEADHLWLLRATDDLVLDSAVSEAVPLV</sequence>
<comment type="caution">
    <text evidence="1">The sequence shown here is derived from an EMBL/GenBank/DDBJ whole genome shotgun (WGS) entry which is preliminary data.</text>
</comment>
<dbReference type="EMBL" id="BJYU01000006">
    <property type="protein sequence ID" value="GEO13095.1"/>
    <property type="molecule type" value="Genomic_DNA"/>
</dbReference>
<reference evidence="1 2" key="1">
    <citation type="submission" date="2019-07" db="EMBL/GenBank/DDBJ databases">
        <title>Whole genome shotgun sequence of Microvirga aerophila NBRC 106136.</title>
        <authorList>
            <person name="Hosoyama A."/>
            <person name="Uohara A."/>
            <person name="Ohji S."/>
            <person name="Ichikawa N."/>
        </authorList>
    </citation>
    <scope>NUCLEOTIDE SEQUENCE [LARGE SCALE GENOMIC DNA]</scope>
    <source>
        <strain evidence="1 2">NBRC 106136</strain>
    </source>
</reference>
<dbReference type="OrthoDB" id="8112774at2"/>
<proteinExistence type="predicted"/>
<name>A0A512BMG5_9HYPH</name>
<dbReference type="AlphaFoldDB" id="A0A512BMG5"/>
<gene>
    <name evidence="1" type="ORF">MAE02_07910</name>
</gene>
<dbReference type="Proteomes" id="UP000321085">
    <property type="component" value="Unassembled WGS sequence"/>
</dbReference>
<evidence type="ECO:0000313" key="2">
    <source>
        <dbReference type="Proteomes" id="UP000321085"/>
    </source>
</evidence>
<accession>A0A512BMG5</accession>
<keyword evidence="2" id="KW-1185">Reference proteome</keyword>